<sequence>MPRRITDNDNNISKPIANLRKDSGD</sequence>
<protein>
    <submittedName>
        <fullName evidence="2">Uncharacterized protein</fullName>
    </submittedName>
</protein>
<evidence type="ECO:0000313" key="2">
    <source>
        <dbReference type="EMBL" id="SVC31633.1"/>
    </source>
</evidence>
<accession>A0A382L6T2</accession>
<proteinExistence type="predicted"/>
<dbReference type="EMBL" id="UINC01084728">
    <property type="protein sequence ID" value="SVC31633.1"/>
    <property type="molecule type" value="Genomic_DNA"/>
</dbReference>
<name>A0A382L6T2_9ZZZZ</name>
<gene>
    <name evidence="2" type="ORF">METZ01_LOCUS284487</name>
</gene>
<feature type="non-terminal residue" evidence="2">
    <location>
        <position position="25"/>
    </location>
</feature>
<dbReference type="AlphaFoldDB" id="A0A382L6T2"/>
<reference evidence="2" key="1">
    <citation type="submission" date="2018-05" db="EMBL/GenBank/DDBJ databases">
        <authorList>
            <person name="Lanie J.A."/>
            <person name="Ng W.-L."/>
            <person name="Kazmierczak K.M."/>
            <person name="Andrzejewski T.M."/>
            <person name="Davidsen T.M."/>
            <person name="Wayne K.J."/>
            <person name="Tettelin H."/>
            <person name="Glass J.I."/>
            <person name="Rusch D."/>
            <person name="Podicherti R."/>
            <person name="Tsui H.-C.T."/>
            <person name="Winkler M.E."/>
        </authorList>
    </citation>
    <scope>NUCLEOTIDE SEQUENCE</scope>
</reference>
<feature type="region of interest" description="Disordered" evidence="1">
    <location>
        <begin position="1"/>
        <end position="25"/>
    </location>
</feature>
<organism evidence="2">
    <name type="scientific">marine metagenome</name>
    <dbReference type="NCBI Taxonomy" id="408172"/>
    <lineage>
        <taxon>unclassified sequences</taxon>
        <taxon>metagenomes</taxon>
        <taxon>ecological metagenomes</taxon>
    </lineage>
</organism>
<evidence type="ECO:0000256" key="1">
    <source>
        <dbReference type="SAM" id="MobiDB-lite"/>
    </source>
</evidence>